<evidence type="ECO:0000313" key="2">
    <source>
        <dbReference type="EMBL" id="TBN14390.1"/>
    </source>
</evidence>
<organism evidence="2 3">
    <name type="scientific">Hyunsoonleella pacifica</name>
    <dbReference type="NCBI Taxonomy" id="1080224"/>
    <lineage>
        <taxon>Bacteria</taxon>
        <taxon>Pseudomonadati</taxon>
        <taxon>Bacteroidota</taxon>
        <taxon>Flavobacteriia</taxon>
        <taxon>Flavobacteriales</taxon>
        <taxon>Flavobacteriaceae</taxon>
    </lineage>
</organism>
<feature type="transmembrane region" description="Helical" evidence="1">
    <location>
        <begin position="62"/>
        <end position="84"/>
    </location>
</feature>
<evidence type="ECO:0000256" key="1">
    <source>
        <dbReference type="SAM" id="Phobius"/>
    </source>
</evidence>
<keyword evidence="3" id="KW-1185">Reference proteome</keyword>
<feature type="transmembrane region" description="Helical" evidence="1">
    <location>
        <begin position="96"/>
        <end position="113"/>
    </location>
</feature>
<dbReference type="Proteomes" id="UP000292372">
    <property type="component" value="Unassembled WGS sequence"/>
</dbReference>
<evidence type="ECO:0000313" key="3">
    <source>
        <dbReference type="Proteomes" id="UP000292372"/>
    </source>
</evidence>
<dbReference type="OrthoDB" id="1179593at2"/>
<dbReference type="RefSeq" id="WP_130937511.1">
    <property type="nucleotide sequence ID" value="NZ_BMEE01000002.1"/>
</dbReference>
<keyword evidence="1" id="KW-0472">Membrane</keyword>
<comment type="caution">
    <text evidence="2">The sequence shown here is derived from an EMBL/GenBank/DDBJ whole genome shotgun (WGS) entry which is preliminary data.</text>
</comment>
<dbReference type="AlphaFoldDB" id="A0A4Q9FL10"/>
<name>A0A4Q9FL10_9FLAO</name>
<gene>
    <name evidence="2" type="ORF">EYD46_12510</name>
</gene>
<sequence length="118" mass="13021">MKNLKSFAARTLRTKKIPIPELKLLIIFCCVVLIPSTAIGQIEDLAQELERSRSGFERVADIIISAVKTIAAVSVIIGALVFLYLREQQNDLTKKVGQIIIGIALFWIILAVGDSIRS</sequence>
<keyword evidence="1" id="KW-1133">Transmembrane helix</keyword>
<keyword evidence="1" id="KW-0812">Transmembrane</keyword>
<protein>
    <submittedName>
        <fullName evidence="2">Uncharacterized protein</fullName>
    </submittedName>
</protein>
<reference evidence="2 3" key="1">
    <citation type="journal article" date="2015" name="Int. J. Syst. Evol. Microbiol.">
        <title>Hyunsoonleella pacifica sp. nov., isolated from seawater of South Pacific Gyre.</title>
        <authorList>
            <person name="Gao X."/>
            <person name="Zhang Z."/>
            <person name="Dai X."/>
            <person name="Zhang X.H."/>
        </authorList>
    </citation>
    <scope>NUCLEOTIDE SEQUENCE [LARGE SCALE GENOMIC DNA]</scope>
    <source>
        <strain evidence="2 3">SW033</strain>
    </source>
</reference>
<accession>A0A4Q9FL10</accession>
<dbReference type="EMBL" id="SIRS01000005">
    <property type="protein sequence ID" value="TBN14390.1"/>
    <property type="molecule type" value="Genomic_DNA"/>
</dbReference>
<proteinExistence type="predicted"/>